<gene>
    <name evidence="14" type="ORF">E1263_11380</name>
</gene>
<keyword evidence="10 11" id="KW-0472">Membrane</keyword>
<dbReference type="InterPro" id="IPR003660">
    <property type="entry name" value="HAMP_dom"/>
</dbReference>
<evidence type="ECO:0000256" key="2">
    <source>
        <dbReference type="ARBA" id="ARBA00004236"/>
    </source>
</evidence>
<dbReference type="PANTHER" id="PTHR45436:SF5">
    <property type="entry name" value="SENSOR HISTIDINE KINASE TRCS"/>
    <property type="match status" value="1"/>
</dbReference>
<evidence type="ECO:0000256" key="5">
    <source>
        <dbReference type="ARBA" id="ARBA00022679"/>
    </source>
</evidence>
<dbReference type="Pfam" id="PF00512">
    <property type="entry name" value="HisKA"/>
    <property type="match status" value="1"/>
</dbReference>
<dbReference type="CDD" id="cd00082">
    <property type="entry name" value="HisKA"/>
    <property type="match status" value="1"/>
</dbReference>
<dbReference type="Gene3D" id="6.10.340.10">
    <property type="match status" value="1"/>
</dbReference>
<dbReference type="EMBL" id="SMKX01000025">
    <property type="protein sequence ID" value="TDD60371.1"/>
    <property type="molecule type" value="Genomic_DNA"/>
</dbReference>
<dbReference type="SMART" id="SM00304">
    <property type="entry name" value="HAMP"/>
    <property type="match status" value="1"/>
</dbReference>
<dbReference type="FunFam" id="1.10.287.130:FF:000009">
    <property type="entry name" value="Two-component sensor histidine kinase"/>
    <property type="match status" value="1"/>
</dbReference>
<dbReference type="SMART" id="SM00387">
    <property type="entry name" value="HATPase_c"/>
    <property type="match status" value="1"/>
</dbReference>
<dbReference type="InterPro" id="IPR050428">
    <property type="entry name" value="TCS_sensor_his_kinase"/>
</dbReference>
<dbReference type="GO" id="GO:0000155">
    <property type="term" value="F:phosphorelay sensor kinase activity"/>
    <property type="evidence" value="ECO:0007669"/>
    <property type="project" value="InterPro"/>
</dbReference>
<protein>
    <recommendedName>
        <fullName evidence="3">histidine kinase</fullName>
        <ecNumber evidence="3">2.7.13.3</ecNumber>
    </recommendedName>
</protein>
<dbReference type="SMART" id="SM00388">
    <property type="entry name" value="HisKA"/>
    <property type="match status" value="1"/>
</dbReference>
<dbReference type="EC" id="2.7.13.3" evidence="3"/>
<feature type="domain" description="HAMP" evidence="13">
    <location>
        <begin position="165"/>
        <end position="219"/>
    </location>
</feature>
<evidence type="ECO:0000256" key="6">
    <source>
        <dbReference type="ARBA" id="ARBA00022692"/>
    </source>
</evidence>
<sequence>MNRFFGSVPVRAAIGVTFVIGAALVATGVAVLAFLQADLEDNVGTDASAKATFVVTELESGTPPASITLPPGDPVQVVPGEGGLVAGRPKAGPTPTLTEVRATDVLEFRWTSQQATTPAGEPFTVYVASSLKLEHSAVRTVRLAMAGGLPPLLLLVGGLTWLVARRALRPVAAIRSEMAAITASTDLSRRVPEPDSQDEIARLARTTNETLTALEASEERQRRFVADASHELRNPLSSLRTQLEIGAAHPELLNLDGIIQDTVRLQKLASDLLLLARLDSGEQSAKAAEVDLAGLLEPDGVRIAESTSLLVRGSASQLGRVVDNLVANAQRHAATEVVLTLRRDGDDAVLEVADDGTGVPEDQRERIFERFVRLDDARSRDDGGAGLGLAIARDVVRRHGGSLTVNTGPAGGAVFTMRLALLTARVASP</sequence>
<dbReference type="SUPFAM" id="SSF55874">
    <property type="entry name" value="ATPase domain of HSP90 chaperone/DNA topoisomerase II/histidine kinase"/>
    <property type="match status" value="1"/>
</dbReference>
<dbReference type="CDD" id="cd06225">
    <property type="entry name" value="HAMP"/>
    <property type="match status" value="1"/>
</dbReference>
<dbReference type="PANTHER" id="PTHR45436">
    <property type="entry name" value="SENSOR HISTIDINE KINASE YKOH"/>
    <property type="match status" value="1"/>
</dbReference>
<proteinExistence type="predicted"/>
<comment type="caution">
    <text evidence="14">The sequence shown here is derived from an EMBL/GenBank/DDBJ whole genome shotgun (WGS) entry which is preliminary data.</text>
</comment>
<dbReference type="Pfam" id="PF02518">
    <property type="entry name" value="HATPase_c"/>
    <property type="match status" value="1"/>
</dbReference>
<evidence type="ECO:0000313" key="15">
    <source>
        <dbReference type="Proteomes" id="UP000295124"/>
    </source>
</evidence>
<evidence type="ECO:0000256" key="11">
    <source>
        <dbReference type="SAM" id="Phobius"/>
    </source>
</evidence>
<evidence type="ECO:0000256" key="4">
    <source>
        <dbReference type="ARBA" id="ARBA00022553"/>
    </source>
</evidence>
<keyword evidence="9" id="KW-0902">Two-component regulatory system</keyword>
<evidence type="ECO:0000259" key="12">
    <source>
        <dbReference type="PROSITE" id="PS50109"/>
    </source>
</evidence>
<evidence type="ECO:0000256" key="8">
    <source>
        <dbReference type="ARBA" id="ARBA00022989"/>
    </source>
</evidence>
<dbReference type="Gene3D" id="1.10.287.130">
    <property type="match status" value="1"/>
</dbReference>
<feature type="domain" description="Histidine kinase" evidence="12">
    <location>
        <begin position="227"/>
        <end position="423"/>
    </location>
</feature>
<dbReference type="InterPro" id="IPR003594">
    <property type="entry name" value="HATPase_dom"/>
</dbReference>
<keyword evidence="8 11" id="KW-1133">Transmembrane helix</keyword>
<evidence type="ECO:0000256" key="10">
    <source>
        <dbReference type="ARBA" id="ARBA00023136"/>
    </source>
</evidence>
<comment type="catalytic activity">
    <reaction evidence="1">
        <text>ATP + protein L-histidine = ADP + protein N-phospho-L-histidine.</text>
        <dbReference type="EC" id="2.7.13.3"/>
    </reaction>
</comment>
<dbReference type="PROSITE" id="PS50885">
    <property type="entry name" value="HAMP"/>
    <property type="match status" value="1"/>
</dbReference>
<dbReference type="Pfam" id="PF00672">
    <property type="entry name" value="HAMP"/>
    <property type="match status" value="1"/>
</dbReference>
<feature type="transmembrane region" description="Helical" evidence="11">
    <location>
        <begin position="12"/>
        <end position="35"/>
    </location>
</feature>
<dbReference type="InterPro" id="IPR004358">
    <property type="entry name" value="Sig_transdc_His_kin-like_C"/>
</dbReference>
<dbReference type="InterPro" id="IPR003661">
    <property type="entry name" value="HisK_dim/P_dom"/>
</dbReference>
<dbReference type="SUPFAM" id="SSF47384">
    <property type="entry name" value="Homodimeric domain of signal transducing histidine kinase"/>
    <property type="match status" value="1"/>
</dbReference>
<dbReference type="CDD" id="cd00075">
    <property type="entry name" value="HATPase"/>
    <property type="match status" value="1"/>
</dbReference>
<dbReference type="InterPro" id="IPR036890">
    <property type="entry name" value="HATPase_C_sf"/>
</dbReference>
<evidence type="ECO:0000256" key="9">
    <source>
        <dbReference type="ARBA" id="ARBA00023012"/>
    </source>
</evidence>
<feature type="transmembrane region" description="Helical" evidence="11">
    <location>
        <begin position="143"/>
        <end position="164"/>
    </location>
</feature>
<dbReference type="GO" id="GO:0005886">
    <property type="term" value="C:plasma membrane"/>
    <property type="evidence" value="ECO:0007669"/>
    <property type="project" value="UniProtKB-SubCell"/>
</dbReference>
<evidence type="ECO:0000256" key="1">
    <source>
        <dbReference type="ARBA" id="ARBA00000085"/>
    </source>
</evidence>
<organism evidence="14 15">
    <name type="scientific">Kribbella antibiotica</name>
    <dbReference type="NCBI Taxonomy" id="190195"/>
    <lineage>
        <taxon>Bacteria</taxon>
        <taxon>Bacillati</taxon>
        <taxon>Actinomycetota</taxon>
        <taxon>Actinomycetes</taxon>
        <taxon>Propionibacteriales</taxon>
        <taxon>Kribbellaceae</taxon>
        <taxon>Kribbella</taxon>
    </lineage>
</organism>
<keyword evidence="4" id="KW-0597">Phosphoprotein</keyword>
<keyword evidence="7 14" id="KW-0418">Kinase</keyword>
<dbReference type="Gene3D" id="3.30.565.10">
    <property type="entry name" value="Histidine kinase-like ATPase, C-terminal domain"/>
    <property type="match status" value="1"/>
</dbReference>
<keyword evidence="5" id="KW-0808">Transferase</keyword>
<name>A0A4R4ZNB5_9ACTN</name>
<accession>A0A4R4ZNB5</accession>
<dbReference type="PRINTS" id="PR00344">
    <property type="entry name" value="BCTRLSENSOR"/>
</dbReference>
<keyword evidence="15" id="KW-1185">Reference proteome</keyword>
<dbReference type="InterPro" id="IPR005467">
    <property type="entry name" value="His_kinase_dom"/>
</dbReference>
<evidence type="ECO:0000256" key="7">
    <source>
        <dbReference type="ARBA" id="ARBA00022777"/>
    </source>
</evidence>
<keyword evidence="6 11" id="KW-0812">Transmembrane</keyword>
<evidence type="ECO:0000259" key="13">
    <source>
        <dbReference type="PROSITE" id="PS50885"/>
    </source>
</evidence>
<dbReference type="Proteomes" id="UP000295124">
    <property type="component" value="Unassembled WGS sequence"/>
</dbReference>
<reference evidence="14 15" key="1">
    <citation type="submission" date="2019-03" db="EMBL/GenBank/DDBJ databases">
        <title>Draft genome sequences of novel Actinobacteria.</title>
        <authorList>
            <person name="Sahin N."/>
            <person name="Ay H."/>
            <person name="Saygin H."/>
        </authorList>
    </citation>
    <scope>NUCLEOTIDE SEQUENCE [LARGE SCALE GENOMIC DNA]</scope>
    <source>
        <strain evidence="14 15">JCM 13523</strain>
    </source>
</reference>
<comment type="subcellular location">
    <subcellularLocation>
        <location evidence="2">Cell membrane</location>
    </subcellularLocation>
</comment>
<dbReference type="InterPro" id="IPR036097">
    <property type="entry name" value="HisK_dim/P_sf"/>
</dbReference>
<dbReference type="OrthoDB" id="9786919at2"/>
<evidence type="ECO:0000313" key="14">
    <source>
        <dbReference type="EMBL" id="TDD60371.1"/>
    </source>
</evidence>
<dbReference type="PROSITE" id="PS50109">
    <property type="entry name" value="HIS_KIN"/>
    <property type="match status" value="1"/>
</dbReference>
<dbReference type="AlphaFoldDB" id="A0A4R4ZNB5"/>
<evidence type="ECO:0000256" key="3">
    <source>
        <dbReference type="ARBA" id="ARBA00012438"/>
    </source>
</evidence>